<organism evidence="2 3">
    <name type="scientific">Paenibacillus whitsoniae</name>
    <dbReference type="NCBI Taxonomy" id="2496558"/>
    <lineage>
        <taxon>Bacteria</taxon>
        <taxon>Bacillati</taxon>
        <taxon>Bacillota</taxon>
        <taxon>Bacilli</taxon>
        <taxon>Bacillales</taxon>
        <taxon>Paenibacillaceae</taxon>
        <taxon>Paenibacillus</taxon>
    </lineage>
</organism>
<gene>
    <name evidence="2" type="ORF">EJQ19_27305</name>
</gene>
<evidence type="ECO:0000256" key="1">
    <source>
        <dbReference type="SAM" id="Coils"/>
    </source>
</evidence>
<name>A0A3S0A0A8_9BACL</name>
<evidence type="ECO:0000313" key="3">
    <source>
        <dbReference type="Proteomes" id="UP000276128"/>
    </source>
</evidence>
<comment type="caution">
    <text evidence="2">The sequence shown here is derived from an EMBL/GenBank/DDBJ whole genome shotgun (WGS) entry which is preliminary data.</text>
</comment>
<feature type="coiled-coil region" evidence="1">
    <location>
        <begin position="45"/>
        <end position="72"/>
    </location>
</feature>
<dbReference type="Proteomes" id="UP000276128">
    <property type="component" value="Unassembled WGS sequence"/>
</dbReference>
<keyword evidence="3" id="KW-1185">Reference proteome</keyword>
<keyword evidence="1" id="KW-0175">Coiled coil</keyword>
<dbReference type="EMBL" id="RXHU01000097">
    <property type="protein sequence ID" value="RTE03973.1"/>
    <property type="molecule type" value="Genomic_DNA"/>
</dbReference>
<accession>A0A3S0A0A8</accession>
<proteinExistence type="predicted"/>
<evidence type="ECO:0000313" key="2">
    <source>
        <dbReference type="EMBL" id="RTE03973.1"/>
    </source>
</evidence>
<dbReference type="RefSeq" id="WP_126144394.1">
    <property type="nucleotide sequence ID" value="NZ_RXHU01000097.1"/>
</dbReference>
<protein>
    <submittedName>
        <fullName evidence="2">Uncharacterized protein</fullName>
    </submittedName>
</protein>
<dbReference type="AlphaFoldDB" id="A0A3S0A0A8"/>
<reference evidence="2 3" key="1">
    <citation type="submission" date="2018-12" db="EMBL/GenBank/DDBJ databases">
        <title>Bacillus ochoae sp. nov., Paenibacillus whitsoniae sp. nov., Paenibacillus spiritus sp. nov. Isolated from the Mars Exploration Rover during spacecraft assembly.</title>
        <authorList>
            <person name="Seuylemezian A."/>
            <person name="Vaishampayan P."/>
        </authorList>
    </citation>
    <scope>NUCLEOTIDE SEQUENCE [LARGE SCALE GENOMIC DNA]</scope>
    <source>
        <strain evidence="2 3">MER 54</strain>
    </source>
</reference>
<dbReference type="OrthoDB" id="2622380at2"/>
<sequence>MNRFQNQAAERMTEFRICDSESVQYKLLHQIRTGAMSSRDLDKLQAQCMKELHQLRSELDSLLEELREMVRQSGRYPKKERSVA</sequence>